<name>A0A428B8V2_STRMT</name>
<protein>
    <submittedName>
        <fullName evidence="2">Uncharacterized protein</fullName>
    </submittedName>
</protein>
<evidence type="ECO:0000256" key="1">
    <source>
        <dbReference type="SAM" id="Coils"/>
    </source>
</evidence>
<organism evidence="2 3">
    <name type="scientific">Streptococcus mitis</name>
    <dbReference type="NCBI Taxonomy" id="28037"/>
    <lineage>
        <taxon>Bacteria</taxon>
        <taxon>Bacillati</taxon>
        <taxon>Bacillota</taxon>
        <taxon>Bacilli</taxon>
        <taxon>Lactobacillales</taxon>
        <taxon>Streptococcaceae</taxon>
        <taxon>Streptococcus</taxon>
        <taxon>Streptococcus mitis group</taxon>
    </lineage>
</organism>
<evidence type="ECO:0000313" key="2">
    <source>
        <dbReference type="EMBL" id="RSI59598.1"/>
    </source>
</evidence>
<dbReference type="EMBL" id="RJNH01000013">
    <property type="protein sequence ID" value="RSI59598.1"/>
    <property type="molecule type" value="Genomic_DNA"/>
</dbReference>
<dbReference type="AlphaFoldDB" id="A0A428B8V2"/>
<dbReference type="RefSeq" id="WP_125448049.1">
    <property type="nucleotide sequence ID" value="NZ_RJNH01000013.1"/>
</dbReference>
<proteinExistence type="predicted"/>
<reference evidence="2 3" key="1">
    <citation type="submission" date="2018-11" db="EMBL/GenBank/DDBJ databases">
        <title>Species Designations Belie Phenotypic and Genotypic Heterogeneity in Oral Streptococci.</title>
        <authorList>
            <person name="Velsko I."/>
        </authorList>
    </citation>
    <scope>NUCLEOTIDE SEQUENCE [LARGE SCALE GENOMIC DNA]</scope>
    <source>
        <strain evidence="2 3">BCC15</strain>
    </source>
</reference>
<sequence>MDKVYLLYDCDEWRSHNSIEAGSPIITAFSEEAFARMLLQDLELASTLSENNQRLYDEIEEADDKYSDENLEKVFEFYNQQRIDYRIVYSFEGTYQP</sequence>
<accession>A0A428B8V2</accession>
<comment type="caution">
    <text evidence="2">The sequence shown here is derived from an EMBL/GenBank/DDBJ whole genome shotgun (WGS) entry which is preliminary data.</text>
</comment>
<dbReference type="Proteomes" id="UP000278653">
    <property type="component" value="Unassembled WGS sequence"/>
</dbReference>
<evidence type="ECO:0000313" key="3">
    <source>
        <dbReference type="Proteomes" id="UP000278653"/>
    </source>
</evidence>
<keyword evidence="1" id="KW-0175">Coiled coil</keyword>
<feature type="coiled-coil region" evidence="1">
    <location>
        <begin position="45"/>
        <end position="72"/>
    </location>
</feature>
<gene>
    <name evidence="2" type="ORF">D8865_08995</name>
</gene>